<dbReference type="STRING" id="765440.A0A0C3C0Q2"/>
<dbReference type="PANTHER" id="PTHR39597">
    <property type="entry name" value="UBA DOMAIN-CONTAINING PROTEIN RUP1"/>
    <property type="match status" value="1"/>
</dbReference>
<feature type="region of interest" description="Disordered" evidence="1">
    <location>
        <begin position="108"/>
        <end position="140"/>
    </location>
</feature>
<dbReference type="Proteomes" id="UP000054166">
    <property type="component" value="Unassembled WGS sequence"/>
</dbReference>
<dbReference type="InterPro" id="IPR055335">
    <property type="entry name" value="Ucp6/RUP1"/>
</dbReference>
<proteinExistence type="predicted"/>
<dbReference type="EMBL" id="KN832970">
    <property type="protein sequence ID" value="KIM92413.1"/>
    <property type="molecule type" value="Genomic_DNA"/>
</dbReference>
<dbReference type="InterPro" id="IPR038765">
    <property type="entry name" value="Papain-like_cys_pep_sf"/>
</dbReference>
<evidence type="ECO:0000256" key="1">
    <source>
        <dbReference type="SAM" id="MobiDB-lite"/>
    </source>
</evidence>
<dbReference type="Gene3D" id="3.90.70.10">
    <property type="entry name" value="Cysteine proteinases"/>
    <property type="match status" value="1"/>
</dbReference>
<protein>
    <submittedName>
        <fullName evidence="2">Uncharacterized protein</fullName>
    </submittedName>
</protein>
<gene>
    <name evidence="2" type="ORF">PILCRDRAFT_810468</name>
</gene>
<dbReference type="PANTHER" id="PTHR39597:SF1">
    <property type="entry name" value="UBA DOMAIN-CONTAINING PROTEIN RUP1"/>
    <property type="match status" value="1"/>
</dbReference>
<feature type="region of interest" description="Disordered" evidence="1">
    <location>
        <begin position="46"/>
        <end position="85"/>
    </location>
</feature>
<name>A0A0C3C0Q2_PILCF</name>
<evidence type="ECO:0000313" key="2">
    <source>
        <dbReference type="EMBL" id="KIM92413.1"/>
    </source>
</evidence>
<dbReference type="OrthoDB" id="443682at2759"/>
<dbReference type="HOGENOM" id="CLU_023748_0_0_1"/>
<reference evidence="3" key="2">
    <citation type="submission" date="2015-01" db="EMBL/GenBank/DDBJ databases">
        <title>Evolutionary Origins and Diversification of the Mycorrhizal Mutualists.</title>
        <authorList>
            <consortium name="DOE Joint Genome Institute"/>
            <consortium name="Mycorrhizal Genomics Consortium"/>
            <person name="Kohler A."/>
            <person name="Kuo A."/>
            <person name="Nagy L.G."/>
            <person name="Floudas D."/>
            <person name="Copeland A."/>
            <person name="Barry K.W."/>
            <person name="Cichocki N."/>
            <person name="Veneault-Fourrey C."/>
            <person name="LaButti K."/>
            <person name="Lindquist E.A."/>
            <person name="Lipzen A."/>
            <person name="Lundell T."/>
            <person name="Morin E."/>
            <person name="Murat C."/>
            <person name="Riley R."/>
            <person name="Ohm R."/>
            <person name="Sun H."/>
            <person name="Tunlid A."/>
            <person name="Henrissat B."/>
            <person name="Grigoriev I.V."/>
            <person name="Hibbett D.S."/>
            <person name="Martin F."/>
        </authorList>
    </citation>
    <scope>NUCLEOTIDE SEQUENCE [LARGE SCALE GENOMIC DNA]</scope>
    <source>
        <strain evidence="3">F 1598</strain>
    </source>
</reference>
<dbReference type="SUPFAM" id="SSF54001">
    <property type="entry name" value="Cysteine proteinases"/>
    <property type="match status" value="1"/>
</dbReference>
<dbReference type="AlphaFoldDB" id="A0A0C3C0Q2"/>
<dbReference type="InParanoid" id="A0A0C3C0Q2"/>
<keyword evidence="3" id="KW-1185">Reference proteome</keyword>
<dbReference type="CDD" id="cd14279">
    <property type="entry name" value="CUE"/>
    <property type="match status" value="1"/>
</dbReference>
<organism evidence="2 3">
    <name type="scientific">Piloderma croceum (strain F 1598)</name>
    <dbReference type="NCBI Taxonomy" id="765440"/>
    <lineage>
        <taxon>Eukaryota</taxon>
        <taxon>Fungi</taxon>
        <taxon>Dikarya</taxon>
        <taxon>Basidiomycota</taxon>
        <taxon>Agaricomycotina</taxon>
        <taxon>Agaricomycetes</taxon>
        <taxon>Agaricomycetidae</taxon>
        <taxon>Atheliales</taxon>
        <taxon>Atheliaceae</taxon>
        <taxon>Piloderma</taxon>
    </lineage>
</organism>
<accession>A0A0C3C0Q2</accession>
<reference evidence="2 3" key="1">
    <citation type="submission" date="2014-04" db="EMBL/GenBank/DDBJ databases">
        <authorList>
            <consortium name="DOE Joint Genome Institute"/>
            <person name="Kuo A."/>
            <person name="Tarkka M."/>
            <person name="Buscot F."/>
            <person name="Kohler A."/>
            <person name="Nagy L.G."/>
            <person name="Floudas D."/>
            <person name="Copeland A."/>
            <person name="Barry K.W."/>
            <person name="Cichocki N."/>
            <person name="Veneault-Fourrey C."/>
            <person name="LaButti K."/>
            <person name="Lindquist E.A."/>
            <person name="Lipzen A."/>
            <person name="Lundell T."/>
            <person name="Morin E."/>
            <person name="Murat C."/>
            <person name="Sun H."/>
            <person name="Tunlid A."/>
            <person name="Henrissat B."/>
            <person name="Grigoriev I.V."/>
            <person name="Hibbett D.S."/>
            <person name="Martin F."/>
            <person name="Nordberg H.P."/>
            <person name="Cantor M.N."/>
            <person name="Hua S.X."/>
        </authorList>
    </citation>
    <scope>NUCLEOTIDE SEQUENCE [LARGE SCALE GENOMIC DNA]</scope>
    <source>
        <strain evidence="2 3">F 1598</strain>
    </source>
</reference>
<sequence length="659" mass="73887">MTQISSPEEQESVDFLTAMMGDAVSDPAVARRVLRKCDGDVQKAATAILEGDRGEEIDQGSASQDRMMPLYSPPPSRPGNNSPARVIDLTGEDDHAADISRALKASLETQSAPQFGPSERASDPNWAVVPASTVGPSISHDDQAMDRAIQESLQGSYNDFADEAYEETPIEDRVRQGNRPIALRPTQATLTHAALLIQGLFFVPQVRLGMARFRPTDMIWSKEEDSLWVLAEIYTNMEVAIIAELSADVVLETFKAQEWNNPADHPGNLTHELYKKVTALVEEVFFKQFVDSGIPGPRPRLFHFLHGKNDDDPEKHPDEAELVTVTVGGNAAGENNDLMSCLSAQLSAPLNLPERQEYIFEPSDVVAFELVSNSSRTSSQSTSFGGISERKAFRYPKHIYLDRFLHVNLEFSNAKRVEQREMNAELDKLFIRRKSLTSFDNKDTLKDLRASLYYYENVADAKGDPVRQADIERTGDKLKKIMTGIEREIEEIDNRVTKLKNASAALFDTPDLQMLRYDLRVVFIHDGIFGRKHLYSYVEDKGKWWKTFGNTVTEVSEDTVFTDPTGLHLGAGPYLLIYSKAMSAEHVAELERLPWPEKIKDSVKHNNMQFLSQINPEVARKVHDFNSPPTSPVVLSTPFQHTAESSDLLKQNQEPMDTS</sequence>
<evidence type="ECO:0000313" key="3">
    <source>
        <dbReference type="Proteomes" id="UP000054166"/>
    </source>
</evidence>